<dbReference type="InterPro" id="IPR020449">
    <property type="entry name" value="Tscrpt_reg_AraC-type_HTH"/>
</dbReference>
<feature type="domain" description="HTH araC/xylS-type" evidence="5">
    <location>
        <begin position="1"/>
        <end position="74"/>
    </location>
</feature>
<reference evidence="6" key="2">
    <citation type="submission" date="2023-04" db="EMBL/GenBank/DDBJ databases">
        <title>Paracnuella aquatica gen. nov., sp. nov., a member of the family Chitinophagaceae isolated from a hot spring.</title>
        <authorList>
            <person name="Wang C."/>
        </authorList>
    </citation>
    <scope>NUCLEOTIDE SEQUENCE</scope>
    <source>
        <strain evidence="6">LB-8</strain>
    </source>
</reference>
<accession>A0A9X2Y0K5</accession>
<dbReference type="InterPro" id="IPR018060">
    <property type="entry name" value="HTH_AraC"/>
</dbReference>
<dbReference type="PANTHER" id="PTHR43280:SF2">
    <property type="entry name" value="HTH-TYPE TRANSCRIPTIONAL REGULATOR EXSA"/>
    <property type="match status" value="1"/>
</dbReference>
<dbReference type="AlphaFoldDB" id="A0A9X2Y0K5"/>
<comment type="caution">
    <text evidence="6">The sequence shown here is derived from an EMBL/GenBank/DDBJ whole genome shotgun (WGS) entry which is preliminary data.</text>
</comment>
<proteinExistence type="predicted"/>
<dbReference type="InterPro" id="IPR018062">
    <property type="entry name" value="HTH_AraC-typ_CS"/>
</dbReference>
<keyword evidence="2" id="KW-0238">DNA-binding</keyword>
<dbReference type="EMBL" id="JAOTIF010000032">
    <property type="protein sequence ID" value="MCU7552327.1"/>
    <property type="molecule type" value="Genomic_DNA"/>
</dbReference>
<dbReference type="GO" id="GO:0043565">
    <property type="term" value="F:sequence-specific DNA binding"/>
    <property type="evidence" value="ECO:0007669"/>
    <property type="project" value="InterPro"/>
</dbReference>
<gene>
    <name evidence="6" type="ORF">OCK74_24620</name>
</gene>
<dbReference type="PRINTS" id="PR00032">
    <property type="entry name" value="HTHARAC"/>
</dbReference>
<evidence type="ECO:0000313" key="6">
    <source>
        <dbReference type="EMBL" id="MCU7552327.1"/>
    </source>
</evidence>
<keyword evidence="1" id="KW-0805">Transcription regulation</keyword>
<evidence type="ECO:0000256" key="2">
    <source>
        <dbReference type="ARBA" id="ARBA00023125"/>
    </source>
</evidence>
<name>A0A9X2Y0K5_9BACT</name>
<dbReference type="SUPFAM" id="SSF46689">
    <property type="entry name" value="Homeodomain-like"/>
    <property type="match status" value="1"/>
</dbReference>
<dbReference type="RefSeq" id="WP_279299763.1">
    <property type="nucleotide sequence ID" value="NZ_JAOTIF010000032.1"/>
</dbReference>
<dbReference type="PROSITE" id="PS00041">
    <property type="entry name" value="HTH_ARAC_FAMILY_1"/>
    <property type="match status" value="1"/>
</dbReference>
<dbReference type="PANTHER" id="PTHR43280">
    <property type="entry name" value="ARAC-FAMILY TRANSCRIPTIONAL REGULATOR"/>
    <property type="match status" value="1"/>
</dbReference>
<dbReference type="GO" id="GO:0003700">
    <property type="term" value="F:DNA-binding transcription factor activity"/>
    <property type="evidence" value="ECO:0007669"/>
    <property type="project" value="InterPro"/>
</dbReference>
<evidence type="ECO:0000313" key="7">
    <source>
        <dbReference type="Proteomes" id="UP001155483"/>
    </source>
</evidence>
<dbReference type="Pfam" id="PF12833">
    <property type="entry name" value="HTH_18"/>
    <property type="match status" value="1"/>
</dbReference>
<dbReference type="Proteomes" id="UP001155483">
    <property type="component" value="Unassembled WGS sequence"/>
</dbReference>
<evidence type="ECO:0000256" key="3">
    <source>
        <dbReference type="ARBA" id="ARBA00023163"/>
    </source>
</evidence>
<reference evidence="6" key="1">
    <citation type="submission" date="2022-09" db="EMBL/GenBank/DDBJ databases">
        <authorList>
            <person name="Yuan C."/>
            <person name="Ke Z."/>
        </authorList>
    </citation>
    <scope>NUCLEOTIDE SEQUENCE</scope>
    <source>
        <strain evidence="6">LB-8</strain>
    </source>
</reference>
<protein>
    <submittedName>
        <fullName evidence="6">Helix-turn-helix transcriptional regulator</fullName>
    </submittedName>
</protein>
<dbReference type="PROSITE" id="PS01124">
    <property type="entry name" value="HTH_ARAC_FAMILY_2"/>
    <property type="match status" value="1"/>
</dbReference>
<sequence>MSRVALYKKLLALTGRAPLEFIRSIRLKRAAQLLAKSGLTITEIAYEVGFNNPKIFSRYFKEEFKVLPSQYQSEKEVRDNATRDAPERNFYEEETA</sequence>
<evidence type="ECO:0000256" key="1">
    <source>
        <dbReference type="ARBA" id="ARBA00023015"/>
    </source>
</evidence>
<dbReference type="SMART" id="SM00342">
    <property type="entry name" value="HTH_ARAC"/>
    <property type="match status" value="1"/>
</dbReference>
<keyword evidence="7" id="KW-1185">Reference proteome</keyword>
<organism evidence="6 7">
    <name type="scientific">Paraflavisolibacter caeni</name>
    <dbReference type="NCBI Taxonomy" id="2982496"/>
    <lineage>
        <taxon>Bacteria</taxon>
        <taxon>Pseudomonadati</taxon>
        <taxon>Bacteroidota</taxon>
        <taxon>Chitinophagia</taxon>
        <taxon>Chitinophagales</taxon>
        <taxon>Chitinophagaceae</taxon>
        <taxon>Paraflavisolibacter</taxon>
    </lineage>
</organism>
<dbReference type="InterPro" id="IPR009057">
    <property type="entry name" value="Homeodomain-like_sf"/>
</dbReference>
<evidence type="ECO:0000256" key="4">
    <source>
        <dbReference type="SAM" id="MobiDB-lite"/>
    </source>
</evidence>
<dbReference type="Gene3D" id="1.10.10.60">
    <property type="entry name" value="Homeodomain-like"/>
    <property type="match status" value="1"/>
</dbReference>
<feature type="region of interest" description="Disordered" evidence="4">
    <location>
        <begin position="73"/>
        <end position="96"/>
    </location>
</feature>
<keyword evidence="3" id="KW-0804">Transcription</keyword>
<evidence type="ECO:0000259" key="5">
    <source>
        <dbReference type="PROSITE" id="PS01124"/>
    </source>
</evidence>